<dbReference type="PROSITE" id="PS00615">
    <property type="entry name" value="C_TYPE_LECTIN_1"/>
    <property type="match status" value="1"/>
</dbReference>
<dbReference type="InterPro" id="IPR018378">
    <property type="entry name" value="C-type_lectin_CS"/>
</dbReference>
<dbReference type="SUPFAM" id="SSF56436">
    <property type="entry name" value="C-type lectin-like"/>
    <property type="match status" value="1"/>
</dbReference>
<dbReference type="PROSITE" id="PS50041">
    <property type="entry name" value="C_TYPE_LECTIN_2"/>
    <property type="match status" value="1"/>
</dbReference>
<gene>
    <name evidence="4" type="ORF">OSB1V03_LOCUS11027</name>
</gene>
<feature type="coiled-coil region" evidence="2">
    <location>
        <begin position="154"/>
        <end position="181"/>
    </location>
</feature>
<dbReference type="PANTHER" id="PTHR22803">
    <property type="entry name" value="MANNOSE, PHOSPHOLIPASE, LECTIN RECEPTOR RELATED"/>
    <property type="match status" value="1"/>
</dbReference>
<sequence>MYVNYLTKLTTAEGICGDGWDLYHDDYYDICYKYIAEGLGDYQTVATACRGEMDSTLPTINSFEEQEFLDKLIIKYKMVDNVWLDAGIKNKHIVWTDSSSGEYENWIPGRPVDDGNCVEMLADKANVGKWADEPCTKKNAYMCKRLVMWSGQRMERLIRDNRRLLNELKQFQNKLQSEITQIKDTQIPIGFTYVQLPGKPEPKTLWPAYTWSDVTAEYAGQFFRAEGNGSLEFGKGIQAENAPRLSKVQKFYKTSEIYEDADLTPGVWSKNVLSGGPGSGIDHNSLKYLLSAGEVRPRNQAVRIFQRTK</sequence>
<name>A0A7R9KYP6_9ACAR</name>
<organism evidence="4">
    <name type="scientific">Medioppia subpectinata</name>
    <dbReference type="NCBI Taxonomy" id="1979941"/>
    <lineage>
        <taxon>Eukaryota</taxon>
        <taxon>Metazoa</taxon>
        <taxon>Ecdysozoa</taxon>
        <taxon>Arthropoda</taxon>
        <taxon>Chelicerata</taxon>
        <taxon>Arachnida</taxon>
        <taxon>Acari</taxon>
        <taxon>Acariformes</taxon>
        <taxon>Sarcoptiformes</taxon>
        <taxon>Oribatida</taxon>
        <taxon>Brachypylina</taxon>
        <taxon>Oppioidea</taxon>
        <taxon>Oppiidae</taxon>
        <taxon>Medioppia</taxon>
    </lineage>
</organism>
<evidence type="ECO:0000256" key="2">
    <source>
        <dbReference type="SAM" id="Coils"/>
    </source>
</evidence>
<evidence type="ECO:0000313" key="4">
    <source>
        <dbReference type="EMBL" id="CAD7630615.1"/>
    </source>
</evidence>
<keyword evidence="1" id="KW-1015">Disulfide bond</keyword>
<dbReference type="CDD" id="cd00037">
    <property type="entry name" value="CLECT"/>
    <property type="match status" value="1"/>
</dbReference>
<dbReference type="OrthoDB" id="6515281at2759"/>
<dbReference type="EMBL" id="CAJPIZ010008320">
    <property type="protein sequence ID" value="CAG2111045.1"/>
    <property type="molecule type" value="Genomic_DNA"/>
</dbReference>
<evidence type="ECO:0000256" key="1">
    <source>
        <dbReference type="ARBA" id="ARBA00023157"/>
    </source>
</evidence>
<accession>A0A7R9KYP6</accession>
<protein>
    <recommendedName>
        <fullName evidence="3">C-type lectin domain-containing protein</fullName>
    </recommendedName>
</protein>
<dbReference type="InterPro" id="IPR016187">
    <property type="entry name" value="CTDL_fold"/>
</dbReference>
<reference evidence="4" key="1">
    <citation type="submission" date="2020-11" db="EMBL/GenBank/DDBJ databases">
        <authorList>
            <person name="Tran Van P."/>
        </authorList>
    </citation>
    <scope>NUCLEOTIDE SEQUENCE</scope>
</reference>
<dbReference type="Gene3D" id="3.10.100.10">
    <property type="entry name" value="Mannose-Binding Protein A, subunit A"/>
    <property type="match status" value="1"/>
</dbReference>
<evidence type="ECO:0000313" key="5">
    <source>
        <dbReference type="Proteomes" id="UP000759131"/>
    </source>
</evidence>
<keyword evidence="2" id="KW-0175">Coiled coil</keyword>
<dbReference type="InterPro" id="IPR001304">
    <property type="entry name" value="C-type_lectin-like"/>
</dbReference>
<dbReference type="Pfam" id="PF00059">
    <property type="entry name" value="Lectin_C"/>
    <property type="match status" value="1"/>
</dbReference>
<dbReference type="InterPro" id="IPR016186">
    <property type="entry name" value="C-type_lectin-like/link_sf"/>
</dbReference>
<feature type="domain" description="C-type lectin" evidence="3">
    <location>
        <begin position="27"/>
        <end position="144"/>
    </location>
</feature>
<evidence type="ECO:0000259" key="3">
    <source>
        <dbReference type="PROSITE" id="PS50041"/>
    </source>
</evidence>
<proteinExistence type="predicted"/>
<dbReference type="EMBL" id="OC862895">
    <property type="protein sequence ID" value="CAD7630615.1"/>
    <property type="molecule type" value="Genomic_DNA"/>
</dbReference>
<dbReference type="Proteomes" id="UP000759131">
    <property type="component" value="Unassembled WGS sequence"/>
</dbReference>
<dbReference type="SMART" id="SM00034">
    <property type="entry name" value="CLECT"/>
    <property type="match status" value="1"/>
</dbReference>
<keyword evidence="5" id="KW-1185">Reference proteome</keyword>
<dbReference type="InterPro" id="IPR050111">
    <property type="entry name" value="C-type_lectin/snaclec_domain"/>
</dbReference>
<dbReference type="AlphaFoldDB" id="A0A7R9KYP6"/>